<feature type="binding site" evidence="8">
    <location>
        <position position="138"/>
    </location>
    <ligand>
        <name>Mn(2+)</name>
        <dbReference type="ChEBI" id="CHEBI:29035"/>
    </ligand>
</feature>
<feature type="binding site" evidence="7">
    <location>
        <position position="94"/>
    </location>
    <ligand>
        <name>oxalate</name>
        <dbReference type="ChEBI" id="CHEBI:30623"/>
    </ligand>
</feature>
<evidence type="ECO:0000256" key="9">
    <source>
        <dbReference type="PIRSR" id="PIRSR601929-3"/>
    </source>
</evidence>
<evidence type="ECO:0000313" key="12">
    <source>
        <dbReference type="EMBL" id="CAI9260086.1"/>
    </source>
</evidence>
<proteinExistence type="inferred from homology"/>
<keyword evidence="4 10" id="KW-0964">Secreted</keyword>
<evidence type="ECO:0000256" key="6">
    <source>
        <dbReference type="ARBA" id="ARBA00023211"/>
    </source>
</evidence>
<keyword evidence="6 7" id="KW-0464">Manganese</keyword>
<dbReference type="Proteomes" id="UP001177003">
    <property type="component" value="Chromosome 0"/>
</dbReference>
<keyword evidence="9" id="KW-1015">Disulfide bond</keyword>
<feature type="disulfide bond" evidence="9">
    <location>
        <begin position="24"/>
        <end position="39"/>
    </location>
</feature>
<comment type="similarity">
    <text evidence="2 10">Belongs to the germin family.</text>
</comment>
<feature type="signal peptide" evidence="10">
    <location>
        <begin position="1"/>
        <end position="18"/>
    </location>
</feature>
<feature type="chain" id="PRO_5041488558" description="Germin-like protein" evidence="10">
    <location>
        <begin position="19"/>
        <end position="220"/>
    </location>
</feature>
<dbReference type="InterPro" id="IPR014710">
    <property type="entry name" value="RmlC-like_jellyroll"/>
</dbReference>
<dbReference type="Pfam" id="PF00190">
    <property type="entry name" value="Cupin_1"/>
    <property type="match status" value="1"/>
</dbReference>
<dbReference type="PANTHER" id="PTHR31238">
    <property type="entry name" value="GERMIN-LIKE PROTEIN SUBFAMILY 3 MEMBER 3"/>
    <property type="match status" value="1"/>
</dbReference>
<organism evidence="12 13">
    <name type="scientific">Lactuca saligna</name>
    <name type="common">Willowleaf lettuce</name>
    <dbReference type="NCBI Taxonomy" id="75948"/>
    <lineage>
        <taxon>Eukaryota</taxon>
        <taxon>Viridiplantae</taxon>
        <taxon>Streptophyta</taxon>
        <taxon>Embryophyta</taxon>
        <taxon>Tracheophyta</taxon>
        <taxon>Spermatophyta</taxon>
        <taxon>Magnoliopsida</taxon>
        <taxon>eudicotyledons</taxon>
        <taxon>Gunneridae</taxon>
        <taxon>Pentapetalae</taxon>
        <taxon>asterids</taxon>
        <taxon>campanulids</taxon>
        <taxon>Asterales</taxon>
        <taxon>Asteraceae</taxon>
        <taxon>Cichorioideae</taxon>
        <taxon>Cichorieae</taxon>
        <taxon>Lactucinae</taxon>
        <taxon>Lactuca</taxon>
    </lineage>
</organism>
<dbReference type="InterPro" id="IPR011051">
    <property type="entry name" value="RmlC_Cupin_sf"/>
</dbReference>
<feature type="binding site" evidence="8">
    <location>
        <position position="99"/>
    </location>
    <ligand>
        <name>Mn(2+)</name>
        <dbReference type="ChEBI" id="CHEBI:29035"/>
    </ligand>
</feature>
<feature type="binding site" evidence="8">
    <location>
        <position position="94"/>
    </location>
    <ligand>
        <name>Mn(2+)</name>
        <dbReference type="ChEBI" id="CHEBI:29035"/>
    </ligand>
</feature>
<reference evidence="12" key="1">
    <citation type="submission" date="2023-04" db="EMBL/GenBank/DDBJ databases">
        <authorList>
            <person name="Vijverberg K."/>
            <person name="Xiong W."/>
            <person name="Schranz E."/>
        </authorList>
    </citation>
    <scope>NUCLEOTIDE SEQUENCE</scope>
</reference>
<evidence type="ECO:0000256" key="4">
    <source>
        <dbReference type="ARBA" id="ARBA00022525"/>
    </source>
</evidence>
<feature type="binding site" evidence="8">
    <location>
        <position position="92"/>
    </location>
    <ligand>
        <name>Mn(2+)</name>
        <dbReference type="ChEBI" id="CHEBI:29035"/>
    </ligand>
</feature>
<dbReference type="SMART" id="SM00835">
    <property type="entry name" value="Cupin_1"/>
    <property type="match status" value="1"/>
</dbReference>
<protein>
    <recommendedName>
        <fullName evidence="10">Germin-like protein</fullName>
    </recommendedName>
</protein>
<evidence type="ECO:0000256" key="1">
    <source>
        <dbReference type="ARBA" id="ARBA00004271"/>
    </source>
</evidence>
<comment type="subcellular location">
    <subcellularLocation>
        <location evidence="1 10">Secreted</location>
        <location evidence="1 10">Extracellular space</location>
        <location evidence="1 10">Apoplast</location>
    </subcellularLocation>
</comment>
<dbReference type="SUPFAM" id="SSF51182">
    <property type="entry name" value="RmlC-like cupins"/>
    <property type="match status" value="1"/>
</dbReference>
<evidence type="ECO:0000256" key="5">
    <source>
        <dbReference type="ARBA" id="ARBA00022723"/>
    </source>
</evidence>
<dbReference type="CDD" id="cd02241">
    <property type="entry name" value="cupin_OxOx"/>
    <property type="match status" value="1"/>
</dbReference>
<sequence>MLIPTLLILSLLFATSSASVHDFCVADLSQSDTPLGFPCKDPKKITADDFAFSGLGEPGNTTNPINAYVTPAFTPQFPAVNGLWISMAIPMHTHPGGTEMLYLIKGTTCVGFISYDNTLYAKTIKEGDTFLFPQGLEHFIKNCGTKPVFGITSFSSSMPGMQLLELMYQRKWCLGQLYWIQHKLRNSRVFLVGLVKVAFGFQVLDLLSSCCRLFVVVPSI</sequence>
<evidence type="ECO:0000259" key="11">
    <source>
        <dbReference type="SMART" id="SM00835"/>
    </source>
</evidence>
<dbReference type="InterPro" id="IPR001929">
    <property type="entry name" value="Germin"/>
</dbReference>
<keyword evidence="13" id="KW-1185">Reference proteome</keyword>
<keyword evidence="5 7" id="KW-0479">Metal-binding</keyword>
<dbReference type="EMBL" id="OX465086">
    <property type="protein sequence ID" value="CAI9260086.1"/>
    <property type="molecule type" value="Genomic_DNA"/>
</dbReference>
<dbReference type="GO" id="GO:0030145">
    <property type="term" value="F:manganese ion binding"/>
    <property type="evidence" value="ECO:0007669"/>
    <property type="project" value="UniProtKB-UniRule"/>
</dbReference>
<feature type="binding site" evidence="7">
    <location>
        <position position="99"/>
    </location>
    <ligand>
        <name>oxalate</name>
        <dbReference type="ChEBI" id="CHEBI:30623"/>
    </ligand>
</feature>
<keyword evidence="3 10" id="KW-0052">Apoplast</keyword>
<dbReference type="Gene3D" id="2.60.120.10">
    <property type="entry name" value="Jelly Rolls"/>
    <property type="match status" value="1"/>
</dbReference>
<evidence type="ECO:0000256" key="10">
    <source>
        <dbReference type="RuleBase" id="RU366015"/>
    </source>
</evidence>
<feature type="domain" description="Cupin type-1" evidence="11">
    <location>
        <begin position="53"/>
        <end position="165"/>
    </location>
</feature>
<evidence type="ECO:0000256" key="8">
    <source>
        <dbReference type="PIRSR" id="PIRSR601929-2"/>
    </source>
</evidence>
<evidence type="ECO:0000256" key="7">
    <source>
        <dbReference type="PIRSR" id="PIRSR601929-1"/>
    </source>
</evidence>
<dbReference type="AlphaFoldDB" id="A0AA35Y612"/>
<gene>
    <name evidence="12" type="ORF">LSALG_LOCUS935</name>
</gene>
<name>A0AA35Y612_LACSI</name>
<evidence type="ECO:0000313" key="13">
    <source>
        <dbReference type="Proteomes" id="UP001177003"/>
    </source>
</evidence>
<dbReference type="PRINTS" id="PR00325">
    <property type="entry name" value="GERMIN"/>
</dbReference>
<dbReference type="InterPro" id="IPR006045">
    <property type="entry name" value="Cupin_1"/>
</dbReference>
<accession>A0AA35Y612</accession>
<keyword evidence="10" id="KW-0732">Signal</keyword>
<evidence type="ECO:0000256" key="2">
    <source>
        <dbReference type="ARBA" id="ARBA00007456"/>
    </source>
</evidence>
<evidence type="ECO:0000256" key="3">
    <source>
        <dbReference type="ARBA" id="ARBA00022523"/>
    </source>
</evidence>
<dbReference type="GO" id="GO:0048046">
    <property type="term" value="C:apoplast"/>
    <property type="evidence" value="ECO:0007669"/>
    <property type="project" value="UniProtKB-SubCell"/>
</dbReference>